<dbReference type="GO" id="GO:0046104">
    <property type="term" value="P:thymidine metabolic process"/>
    <property type="evidence" value="ECO:0007669"/>
    <property type="project" value="TreeGrafter"/>
</dbReference>
<evidence type="ECO:0000256" key="1">
    <source>
        <dbReference type="ARBA" id="ARBA00007587"/>
    </source>
</evidence>
<keyword evidence="8" id="KW-0862">Zinc</keyword>
<dbReference type="EMBL" id="MN739260">
    <property type="protein sequence ID" value="QHS95895.1"/>
    <property type="molecule type" value="Genomic_DNA"/>
</dbReference>
<evidence type="ECO:0000313" key="11">
    <source>
        <dbReference type="EMBL" id="QHS95895.1"/>
    </source>
</evidence>
<keyword evidence="3" id="KW-0237">DNA synthesis</keyword>
<comment type="similarity">
    <text evidence="1">Belongs to the thymidine kinase family.</text>
</comment>
<dbReference type="GO" id="GO:0046872">
    <property type="term" value="F:metal ion binding"/>
    <property type="evidence" value="ECO:0007669"/>
    <property type="project" value="UniProtKB-KW"/>
</dbReference>
<evidence type="ECO:0000256" key="10">
    <source>
        <dbReference type="ARBA" id="ARBA00048254"/>
    </source>
</evidence>
<evidence type="ECO:0000256" key="2">
    <source>
        <dbReference type="ARBA" id="ARBA00012118"/>
    </source>
</evidence>
<protein>
    <recommendedName>
        <fullName evidence="2">thymidine kinase</fullName>
        <ecNumber evidence="2">2.7.1.21</ecNumber>
    </recommendedName>
</protein>
<evidence type="ECO:0000256" key="5">
    <source>
        <dbReference type="ARBA" id="ARBA00022723"/>
    </source>
</evidence>
<keyword evidence="7" id="KW-0418">Kinase</keyword>
<dbReference type="PANTHER" id="PTHR11441:SF0">
    <property type="entry name" value="THYMIDINE KINASE, CYTOSOLIC"/>
    <property type="match status" value="1"/>
</dbReference>
<dbReference type="SUPFAM" id="SSF57716">
    <property type="entry name" value="Glucocorticoid receptor-like (DNA-binding domain)"/>
    <property type="match status" value="1"/>
</dbReference>
<evidence type="ECO:0000256" key="7">
    <source>
        <dbReference type="ARBA" id="ARBA00022777"/>
    </source>
</evidence>
<dbReference type="InterPro" id="IPR001267">
    <property type="entry name" value="Thymidine_kinase"/>
</dbReference>
<dbReference type="EC" id="2.7.1.21" evidence="2"/>
<evidence type="ECO:0000256" key="4">
    <source>
        <dbReference type="ARBA" id="ARBA00022679"/>
    </source>
</evidence>
<comment type="catalytic activity">
    <reaction evidence="10">
        <text>thymidine + ATP = dTMP + ADP + H(+)</text>
        <dbReference type="Rhea" id="RHEA:19129"/>
        <dbReference type="ChEBI" id="CHEBI:15378"/>
        <dbReference type="ChEBI" id="CHEBI:17748"/>
        <dbReference type="ChEBI" id="CHEBI:30616"/>
        <dbReference type="ChEBI" id="CHEBI:63528"/>
        <dbReference type="ChEBI" id="CHEBI:456216"/>
        <dbReference type="EC" id="2.7.1.21"/>
    </reaction>
</comment>
<keyword evidence="5" id="KW-0479">Metal-binding</keyword>
<dbReference type="PANTHER" id="PTHR11441">
    <property type="entry name" value="THYMIDINE KINASE"/>
    <property type="match status" value="1"/>
</dbReference>
<accession>A0A6C0BTW3</accession>
<organism evidence="11">
    <name type="scientific">viral metagenome</name>
    <dbReference type="NCBI Taxonomy" id="1070528"/>
    <lineage>
        <taxon>unclassified sequences</taxon>
        <taxon>metagenomes</taxon>
        <taxon>organismal metagenomes</taxon>
    </lineage>
</organism>
<reference evidence="11" key="1">
    <citation type="journal article" date="2020" name="Nature">
        <title>Giant virus diversity and host interactions through global metagenomics.</title>
        <authorList>
            <person name="Schulz F."/>
            <person name="Roux S."/>
            <person name="Paez-Espino D."/>
            <person name="Jungbluth S."/>
            <person name="Walsh D.A."/>
            <person name="Denef V.J."/>
            <person name="McMahon K.D."/>
            <person name="Konstantinidis K.T."/>
            <person name="Eloe-Fadrosh E.A."/>
            <person name="Kyrpides N.C."/>
            <person name="Woyke T."/>
        </authorList>
    </citation>
    <scope>NUCLEOTIDE SEQUENCE</scope>
    <source>
        <strain evidence="11">GVMAG-M-3300019093-7</strain>
    </source>
</reference>
<evidence type="ECO:0000256" key="8">
    <source>
        <dbReference type="ARBA" id="ARBA00022833"/>
    </source>
</evidence>
<sequence>MPSSSLNKNNECGYLEIFIGPMFSGKTSKLIELYKQYSFCNIPLAVINHSSDNRYDDTMLSTHDKIMIPCLQTSTLFCVTNDMDNVDVILINEGQFFDDLYDFVVDMLKFNKKIYVSGLDGDFKRTKFGKILDLIPLCDKVTKMTSLCSLCKNGTPGLFSMRLTDEKEQMLIGSSNYIPVCRYCYEENENKK</sequence>
<keyword evidence="4" id="KW-0808">Transferase</keyword>
<dbReference type="InterPro" id="IPR027417">
    <property type="entry name" value="P-loop_NTPase"/>
</dbReference>
<keyword evidence="9" id="KW-0067">ATP-binding</keyword>
<evidence type="ECO:0000256" key="9">
    <source>
        <dbReference type="ARBA" id="ARBA00022840"/>
    </source>
</evidence>
<dbReference type="FunFam" id="3.40.50.300:FF:000948">
    <property type="entry name" value="Thymidine kinase"/>
    <property type="match status" value="1"/>
</dbReference>
<dbReference type="Gene3D" id="3.40.50.300">
    <property type="entry name" value="P-loop containing nucleotide triphosphate hydrolases"/>
    <property type="match status" value="1"/>
</dbReference>
<dbReference type="SUPFAM" id="SSF52540">
    <property type="entry name" value="P-loop containing nucleoside triphosphate hydrolases"/>
    <property type="match status" value="1"/>
</dbReference>
<keyword evidence="6" id="KW-0547">Nucleotide-binding</keyword>
<dbReference type="PIRSF" id="PIRSF035805">
    <property type="entry name" value="TK_cell"/>
    <property type="match status" value="1"/>
</dbReference>
<dbReference type="Gene3D" id="3.30.60.20">
    <property type="match status" value="1"/>
</dbReference>
<dbReference type="AlphaFoldDB" id="A0A6C0BTW3"/>
<dbReference type="GO" id="GO:0005524">
    <property type="term" value="F:ATP binding"/>
    <property type="evidence" value="ECO:0007669"/>
    <property type="project" value="UniProtKB-KW"/>
</dbReference>
<dbReference type="GO" id="GO:0004797">
    <property type="term" value="F:thymidine kinase activity"/>
    <property type="evidence" value="ECO:0007669"/>
    <property type="project" value="UniProtKB-EC"/>
</dbReference>
<evidence type="ECO:0000256" key="3">
    <source>
        <dbReference type="ARBA" id="ARBA00022634"/>
    </source>
</evidence>
<dbReference type="Pfam" id="PF00265">
    <property type="entry name" value="TK"/>
    <property type="match status" value="1"/>
</dbReference>
<dbReference type="GO" id="GO:0071897">
    <property type="term" value="P:DNA biosynthetic process"/>
    <property type="evidence" value="ECO:0007669"/>
    <property type="project" value="UniProtKB-KW"/>
</dbReference>
<evidence type="ECO:0000256" key="6">
    <source>
        <dbReference type="ARBA" id="ARBA00022741"/>
    </source>
</evidence>
<name>A0A6C0BTW3_9ZZZZ</name>
<proteinExistence type="inferred from homology"/>